<sequence>MGEGNIKLSPSKICAGGMKAKDSCSGDSGSPLQFYDTKKEQWILTGIGLALVKNDVVLKGYPAVMSMSQTICLGLNTPLAVVGDDDEDYNKFS</sequence>
<dbReference type="InterPro" id="IPR043504">
    <property type="entry name" value="Peptidase_S1_PA_chymotrypsin"/>
</dbReference>
<dbReference type="InterPro" id="IPR009003">
    <property type="entry name" value="Peptidase_S1_PA"/>
</dbReference>
<gene>
    <name evidence="3" type="ORF">PVAND_000131</name>
</gene>
<organism evidence="3 4">
    <name type="scientific">Polypedilum vanderplanki</name>
    <name type="common">Sleeping chironomid midge</name>
    <dbReference type="NCBI Taxonomy" id="319348"/>
    <lineage>
        <taxon>Eukaryota</taxon>
        <taxon>Metazoa</taxon>
        <taxon>Ecdysozoa</taxon>
        <taxon>Arthropoda</taxon>
        <taxon>Hexapoda</taxon>
        <taxon>Insecta</taxon>
        <taxon>Pterygota</taxon>
        <taxon>Neoptera</taxon>
        <taxon>Endopterygota</taxon>
        <taxon>Diptera</taxon>
        <taxon>Nematocera</taxon>
        <taxon>Chironomoidea</taxon>
        <taxon>Chironomidae</taxon>
        <taxon>Chironominae</taxon>
        <taxon>Polypedilum</taxon>
        <taxon>Polypedilum</taxon>
    </lineage>
</organism>
<protein>
    <recommendedName>
        <fullName evidence="2">Peptidase S1 domain-containing protein</fullName>
    </recommendedName>
</protein>
<dbReference type="AlphaFoldDB" id="A0A9J6BJG0"/>
<dbReference type="GO" id="GO:0004252">
    <property type="term" value="F:serine-type endopeptidase activity"/>
    <property type="evidence" value="ECO:0007669"/>
    <property type="project" value="InterPro"/>
</dbReference>
<dbReference type="OrthoDB" id="9981647at2759"/>
<comment type="caution">
    <text evidence="3">The sequence shown here is derived from an EMBL/GenBank/DDBJ whole genome shotgun (WGS) entry which is preliminary data.</text>
</comment>
<evidence type="ECO:0000256" key="1">
    <source>
        <dbReference type="ARBA" id="ARBA00024195"/>
    </source>
</evidence>
<proteinExistence type="inferred from homology"/>
<accession>A0A9J6BJG0</accession>
<comment type="similarity">
    <text evidence="1">Belongs to the peptidase S1 family. CLIP subfamily.</text>
</comment>
<dbReference type="Proteomes" id="UP001107558">
    <property type="component" value="Chromosome 3"/>
</dbReference>
<dbReference type="GO" id="GO:0006508">
    <property type="term" value="P:proteolysis"/>
    <property type="evidence" value="ECO:0007669"/>
    <property type="project" value="InterPro"/>
</dbReference>
<reference evidence="3" key="1">
    <citation type="submission" date="2021-03" db="EMBL/GenBank/DDBJ databases">
        <title>Chromosome level genome of the anhydrobiotic midge Polypedilum vanderplanki.</title>
        <authorList>
            <person name="Yoshida Y."/>
            <person name="Kikawada T."/>
            <person name="Gusev O."/>
        </authorList>
    </citation>
    <scope>NUCLEOTIDE SEQUENCE</scope>
    <source>
        <strain evidence="3">NIAS01</strain>
        <tissue evidence="3">Whole body or cell culture</tissue>
    </source>
</reference>
<dbReference type="InterPro" id="IPR033116">
    <property type="entry name" value="TRYPSIN_SER"/>
</dbReference>
<dbReference type="SUPFAM" id="SSF50494">
    <property type="entry name" value="Trypsin-like serine proteases"/>
    <property type="match status" value="1"/>
</dbReference>
<feature type="domain" description="Peptidase S1" evidence="2">
    <location>
        <begin position="7"/>
        <end position="47"/>
    </location>
</feature>
<dbReference type="InterPro" id="IPR001254">
    <property type="entry name" value="Trypsin_dom"/>
</dbReference>
<dbReference type="PROSITE" id="PS00135">
    <property type="entry name" value="TRYPSIN_SER"/>
    <property type="match status" value="1"/>
</dbReference>
<keyword evidence="4" id="KW-1185">Reference proteome</keyword>
<evidence type="ECO:0000313" key="3">
    <source>
        <dbReference type="EMBL" id="KAG5669840.1"/>
    </source>
</evidence>
<dbReference type="Gene3D" id="2.40.10.10">
    <property type="entry name" value="Trypsin-like serine proteases"/>
    <property type="match status" value="1"/>
</dbReference>
<name>A0A9J6BJG0_POLVA</name>
<dbReference type="Pfam" id="PF00089">
    <property type="entry name" value="Trypsin"/>
    <property type="match status" value="1"/>
</dbReference>
<evidence type="ECO:0000313" key="4">
    <source>
        <dbReference type="Proteomes" id="UP001107558"/>
    </source>
</evidence>
<evidence type="ECO:0000259" key="2">
    <source>
        <dbReference type="Pfam" id="PF00089"/>
    </source>
</evidence>
<dbReference type="EMBL" id="JADBJN010000003">
    <property type="protein sequence ID" value="KAG5669840.1"/>
    <property type="molecule type" value="Genomic_DNA"/>
</dbReference>